<dbReference type="SMART" id="SM00450">
    <property type="entry name" value="RHOD"/>
    <property type="match status" value="1"/>
</dbReference>
<dbReference type="AlphaFoldDB" id="A0AAV1I6Y5"/>
<organism evidence="3 4">
    <name type="scientific">Coccomyxa viridis</name>
    <dbReference type="NCBI Taxonomy" id="1274662"/>
    <lineage>
        <taxon>Eukaryota</taxon>
        <taxon>Viridiplantae</taxon>
        <taxon>Chlorophyta</taxon>
        <taxon>core chlorophytes</taxon>
        <taxon>Trebouxiophyceae</taxon>
        <taxon>Trebouxiophyceae incertae sedis</taxon>
        <taxon>Coccomyxaceae</taxon>
        <taxon>Coccomyxa</taxon>
    </lineage>
</organism>
<dbReference type="SUPFAM" id="SSF52821">
    <property type="entry name" value="Rhodanese/Cell cycle control phosphatase"/>
    <property type="match status" value="1"/>
</dbReference>
<dbReference type="Gene3D" id="3.40.250.10">
    <property type="entry name" value="Rhodanese-like domain"/>
    <property type="match status" value="1"/>
</dbReference>
<feature type="region of interest" description="Disordered" evidence="1">
    <location>
        <begin position="389"/>
        <end position="436"/>
    </location>
</feature>
<dbReference type="InterPro" id="IPR036873">
    <property type="entry name" value="Rhodanese-like_dom_sf"/>
</dbReference>
<dbReference type="SUPFAM" id="SSF53474">
    <property type="entry name" value="alpha/beta-Hydrolases"/>
    <property type="match status" value="1"/>
</dbReference>
<evidence type="ECO:0000313" key="3">
    <source>
        <dbReference type="EMBL" id="CAK0780816.1"/>
    </source>
</evidence>
<dbReference type="Proteomes" id="UP001314263">
    <property type="component" value="Unassembled WGS sequence"/>
</dbReference>
<evidence type="ECO:0000256" key="1">
    <source>
        <dbReference type="SAM" id="MobiDB-lite"/>
    </source>
</evidence>
<dbReference type="InterPro" id="IPR029058">
    <property type="entry name" value="AB_hydrolase_fold"/>
</dbReference>
<dbReference type="InterPro" id="IPR022111">
    <property type="entry name" value="Rhodanese_C"/>
</dbReference>
<dbReference type="PANTHER" id="PTHR43268">
    <property type="entry name" value="THIOSULFATE SULFURTRANSFERASE/RHODANESE-LIKE DOMAIN-CONTAINING PROTEIN 2"/>
    <property type="match status" value="1"/>
</dbReference>
<dbReference type="EMBL" id="CAUYUE010000006">
    <property type="protein sequence ID" value="CAK0780816.1"/>
    <property type="molecule type" value="Genomic_DNA"/>
</dbReference>
<dbReference type="InterPro" id="IPR001763">
    <property type="entry name" value="Rhodanese-like_dom"/>
</dbReference>
<feature type="domain" description="Rhodanese" evidence="2">
    <location>
        <begin position="9"/>
        <end position="109"/>
    </location>
</feature>
<keyword evidence="4" id="KW-1185">Reference proteome</keyword>
<dbReference type="PANTHER" id="PTHR43268:SF6">
    <property type="entry name" value="THIOSULFATE SULFURTRANSFERASE_RHODANESE-LIKE DOMAIN-CONTAINING PROTEIN 2"/>
    <property type="match status" value="1"/>
</dbReference>
<accession>A0AAV1I6Y5</accession>
<evidence type="ECO:0000259" key="2">
    <source>
        <dbReference type="PROSITE" id="PS50206"/>
    </source>
</evidence>
<dbReference type="Pfam" id="PF03959">
    <property type="entry name" value="FSH1"/>
    <property type="match status" value="2"/>
</dbReference>
<dbReference type="InterPro" id="IPR020936">
    <property type="entry name" value="TrhO"/>
</dbReference>
<feature type="compositionally biased region" description="Polar residues" evidence="1">
    <location>
        <begin position="195"/>
        <end position="204"/>
    </location>
</feature>
<dbReference type="Gene3D" id="3.40.50.1820">
    <property type="entry name" value="alpha/beta hydrolase"/>
    <property type="match status" value="2"/>
</dbReference>
<evidence type="ECO:0000313" key="4">
    <source>
        <dbReference type="Proteomes" id="UP001314263"/>
    </source>
</evidence>
<feature type="region of interest" description="Disordered" evidence="1">
    <location>
        <begin position="191"/>
        <end position="227"/>
    </location>
</feature>
<gene>
    <name evidence="3" type="ORF">CVIRNUC_005185</name>
</gene>
<comment type="caution">
    <text evidence="3">The sequence shown here is derived from an EMBL/GenBank/DDBJ whole genome shotgun (WGS) entry which is preliminary data.</text>
</comment>
<protein>
    <recommendedName>
        <fullName evidence="2">Rhodanese domain-containing protein</fullName>
    </recommendedName>
</protein>
<sequence>MLAKAEEDSDMGTLLLDVRNHYETRIGSFQAEGVKLLDPHLRCFRDLASWLDSHAAELAGRKVLMYCTGGVRCERASAYLRSKGPAFQDVVQLHGGIQRYMEAFPTGGFFVGRNFVFDERVTVGSPGSQSVGRCLACSAPHDTYEPRRRCQHCRMLVLICPTCAAKDADGALLCELCMERGVKAAPSRLELAQPNLRSSQQQLHLSRRPEEHGNDAQSTTQPGTEDLLRPCTSDQTLVIRCVRTASQGAIASAGMGRAAKSRKLRILCLHGFRQSGSSLKGRTAALARKLADLAELTYVDAPHPLPFVLKPPSSRPCCSPVKAASGCTDCLEQTLQSSKRGQQQQQQQRTGRDQCQTGAFSMPAAVCHGGVNELPDSLADIGTQRISAQQNGAGCPSGRAPNSASVSTSEGGTCHPRVSGEAEQKGAGPPGLQMPTERKRFRRAWLLEPGQLPTSQALAQGVDSASRDDFSPVLDCAQHLRQTHGWDTSWKVLQSILRDSGPFDGIMGFSQGASVAAAVCALQQVKMGTAGDSEVDPTHGRLRFAICCSGYPSPVPKHQQFQESVGSIELPSLHVYGVSNEDRQVSAQESRALAELFDVKQRYVVEHSSGHIIPCNRAMINRIRCFLERHMAAHSC</sequence>
<name>A0AAV1I6Y5_9CHLO</name>
<dbReference type="Pfam" id="PF12368">
    <property type="entry name" value="Rhodanese_C"/>
    <property type="match status" value="1"/>
</dbReference>
<dbReference type="InterPro" id="IPR005645">
    <property type="entry name" value="FSH-like_dom"/>
</dbReference>
<feature type="compositionally biased region" description="Polar residues" evidence="1">
    <location>
        <begin position="400"/>
        <end position="411"/>
    </location>
</feature>
<reference evidence="3 4" key="1">
    <citation type="submission" date="2023-10" db="EMBL/GenBank/DDBJ databases">
        <authorList>
            <person name="Maclean D."/>
            <person name="Macfadyen A."/>
        </authorList>
    </citation>
    <scope>NUCLEOTIDE SEQUENCE [LARGE SCALE GENOMIC DNA]</scope>
</reference>
<proteinExistence type="predicted"/>
<dbReference type="PROSITE" id="PS50206">
    <property type="entry name" value="RHODANESE_3"/>
    <property type="match status" value="1"/>
</dbReference>